<evidence type="ECO:0000256" key="11">
    <source>
        <dbReference type="RuleBase" id="RU363060"/>
    </source>
</evidence>
<keyword evidence="8 11" id="KW-1133">Transmembrane helix</keyword>
<dbReference type="OMA" id="WIMRSEL"/>
<keyword evidence="5 11" id="KW-0926">Vacuole</keyword>
<dbReference type="GO" id="GO:0046961">
    <property type="term" value="F:proton-transporting ATPase activity, rotational mechanism"/>
    <property type="evidence" value="ECO:0007669"/>
    <property type="project" value="InterPro"/>
</dbReference>
<keyword evidence="7 11" id="KW-0375">Hydrogen ion transport</keyword>
<evidence type="ECO:0000256" key="9">
    <source>
        <dbReference type="ARBA" id="ARBA00023065"/>
    </source>
</evidence>
<comment type="subunit">
    <text evidence="11">V-ATPase is a heteromultimeric enzyme composed of a peripheral catalytic V1 complex attached to an integral membrane V0 proton pore complex.</text>
</comment>
<evidence type="ECO:0000256" key="3">
    <source>
        <dbReference type="ARBA" id="ARBA00007296"/>
    </source>
</evidence>
<dbReference type="NCBIfam" id="TIGR01100">
    <property type="entry name" value="V_ATP_synt_C"/>
    <property type="match status" value="1"/>
</dbReference>
<keyword evidence="10 11" id="KW-0472">Membrane</keyword>
<dbReference type="EMBL" id="UZAU01000469">
    <property type="status" value="NOT_ANNOTATED_CDS"/>
    <property type="molecule type" value="Genomic_DNA"/>
</dbReference>
<proteinExistence type="inferred from homology"/>
<dbReference type="GO" id="GO:0033179">
    <property type="term" value="C:proton-transporting V-type ATPase, V0 domain"/>
    <property type="evidence" value="ECO:0007669"/>
    <property type="project" value="InterPro"/>
</dbReference>
<dbReference type="InterPro" id="IPR011555">
    <property type="entry name" value="ATPase_proteolipid_su_C_euk"/>
</dbReference>
<evidence type="ECO:0000256" key="5">
    <source>
        <dbReference type="ARBA" id="ARBA00022554"/>
    </source>
</evidence>
<evidence type="ECO:0000256" key="10">
    <source>
        <dbReference type="ARBA" id="ARBA00023136"/>
    </source>
</evidence>
<reference evidence="13" key="1">
    <citation type="submission" date="2018-11" db="EMBL/GenBank/DDBJ databases">
        <authorList>
            <person name="Grassa J C."/>
        </authorList>
    </citation>
    <scope>NUCLEOTIDE SEQUENCE [LARGE SCALE GENOMIC DNA]</scope>
</reference>
<dbReference type="Gene3D" id="1.20.120.610">
    <property type="entry name" value="lithium bound rotor ring of v- atpase"/>
    <property type="match status" value="1"/>
</dbReference>
<evidence type="ECO:0000256" key="8">
    <source>
        <dbReference type="ARBA" id="ARBA00022989"/>
    </source>
</evidence>
<dbReference type="InterPro" id="IPR002379">
    <property type="entry name" value="ATPase_proteolipid_c-like_dom"/>
</dbReference>
<feature type="transmembrane region" description="Helical" evidence="11">
    <location>
        <begin position="72"/>
        <end position="99"/>
    </location>
</feature>
<evidence type="ECO:0000259" key="12">
    <source>
        <dbReference type="Pfam" id="PF00137"/>
    </source>
</evidence>
<reference evidence="13" key="2">
    <citation type="submission" date="2021-03" db="UniProtKB">
        <authorList>
            <consortium name="EnsemblPlants"/>
        </authorList>
    </citation>
    <scope>IDENTIFICATION</scope>
</reference>
<evidence type="ECO:0000256" key="6">
    <source>
        <dbReference type="ARBA" id="ARBA00022692"/>
    </source>
</evidence>
<dbReference type="AlphaFoldDB" id="A0A803PS97"/>
<dbReference type="InterPro" id="IPR000245">
    <property type="entry name" value="ATPase_proteolipid_csu"/>
</dbReference>
<feature type="transmembrane region" description="Helical" evidence="11">
    <location>
        <begin position="28"/>
        <end position="52"/>
    </location>
</feature>
<dbReference type="InterPro" id="IPR035921">
    <property type="entry name" value="F/V-ATP_Csub_sf"/>
</dbReference>
<comment type="subcellular location">
    <subcellularLocation>
        <location evidence="2 11">Vacuole membrane</location>
        <topology evidence="2 11">Multi-pass membrane protein</topology>
    </subcellularLocation>
</comment>
<name>A0A803PS97_CANSA</name>
<feature type="domain" description="V-ATPase proteolipid subunit C-like" evidence="12">
    <location>
        <begin position="20"/>
        <end position="48"/>
    </location>
</feature>
<keyword evidence="6 11" id="KW-0812">Transmembrane</keyword>
<keyword evidence="14" id="KW-1185">Reference proteome</keyword>
<comment type="similarity">
    <text evidence="3 11">Belongs to the V-ATPase proteolipid subunit family.</text>
</comment>
<accession>A0A803PS97</accession>
<keyword evidence="4 11" id="KW-0813">Transport</keyword>
<dbReference type="Gramene" id="evm.model.05.879">
    <property type="protein sequence ID" value="cds.evm.model.05.879"/>
    <property type="gene ID" value="evm.TU.05.879"/>
</dbReference>
<evidence type="ECO:0000256" key="7">
    <source>
        <dbReference type="ARBA" id="ARBA00022781"/>
    </source>
</evidence>
<dbReference type="PRINTS" id="PR00122">
    <property type="entry name" value="VACATPASE"/>
</dbReference>
<evidence type="ECO:0000256" key="2">
    <source>
        <dbReference type="ARBA" id="ARBA00004128"/>
    </source>
</evidence>
<organism evidence="13 14">
    <name type="scientific">Cannabis sativa</name>
    <name type="common">Hemp</name>
    <name type="synonym">Marijuana</name>
    <dbReference type="NCBI Taxonomy" id="3483"/>
    <lineage>
        <taxon>Eukaryota</taxon>
        <taxon>Viridiplantae</taxon>
        <taxon>Streptophyta</taxon>
        <taxon>Embryophyta</taxon>
        <taxon>Tracheophyta</taxon>
        <taxon>Spermatophyta</taxon>
        <taxon>Magnoliopsida</taxon>
        <taxon>eudicotyledons</taxon>
        <taxon>Gunneridae</taxon>
        <taxon>Pentapetalae</taxon>
        <taxon>rosids</taxon>
        <taxon>fabids</taxon>
        <taxon>Rosales</taxon>
        <taxon>Cannabaceae</taxon>
        <taxon>Cannabis</taxon>
    </lineage>
</organism>
<dbReference type="Pfam" id="PF00137">
    <property type="entry name" value="ATP-synt_C"/>
    <property type="match status" value="1"/>
</dbReference>
<evidence type="ECO:0000313" key="14">
    <source>
        <dbReference type="Proteomes" id="UP000596661"/>
    </source>
</evidence>
<dbReference type="GO" id="GO:0005774">
    <property type="term" value="C:vacuolar membrane"/>
    <property type="evidence" value="ECO:0007669"/>
    <property type="project" value="UniProtKB-SubCell"/>
</dbReference>
<evidence type="ECO:0000313" key="13">
    <source>
        <dbReference type="EnsemblPlants" id="cds.evm.model.05.879"/>
    </source>
</evidence>
<dbReference type="Proteomes" id="UP000596661">
    <property type="component" value="Chromosome 5"/>
</dbReference>
<dbReference type="EnsemblPlants" id="evm.model.05.879">
    <property type="protein sequence ID" value="cds.evm.model.05.879"/>
    <property type="gene ID" value="evm.TU.05.879"/>
</dbReference>
<comment type="function">
    <text evidence="1 11">Proton-conducting pore forming subunit of the membrane integral V0 complex of vacuolar ATPase. V-ATPase is responsible for acidifying a variety of intracellular compartments in eukaryotic cells.</text>
</comment>
<sequence length="108" mass="11824">MELLMEPPRVVLELHRWIMRSELVMKSIVLVIMAEVLGIYDLIIAVIINTGINPKAKSYYLFNGYAHLSSGLASGLVGLSTGMTIGIVGDVGVGIYILFSFLPPKFRA</sequence>
<keyword evidence="9 11" id="KW-0406">Ion transport</keyword>
<dbReference type="PANTHER" id="PTHR10263">
    <property type="entry name" value="V-TYPE PROTON ATPASE PROTEOLIPID SUBUNIT"/>
    <property type="match status" value="1"/>
</dbReference>
<protein>
    <recommendedName>
        <fullName evidence="11">V-type proton ATPase proteolipid subunit</fullName>
    </recommendedName>
</protein>
<evidence type="ECO:0000256" key="1">
    <source>
        <dbReference type="ARBA" id="ARBA00002481"/>
    </source>
</evidence>
<evidence type="ECO:0000256" key="4">
    <source>
        <dbReference type="ARBA" id="ARBA00022448"/>
    </source>
</evidence>
<comment type="caution">
    <text evidence="11">Lacks conserved residue(s) required for the propagation of feature annotation.</text>
</comment>